<keyword evidence="2" id="KW-0812">Transmembrane</keyword>
<keyword evidence="6" id="KW-1185">Reference proteome</keyword>
<keyword evidence="2" id="KW-1133">Transmembrane helix</keyword>
<proteinExistence type="predicted"/>
<name>A0A495X828_9PSEU</name>
<feature type="region of interest" description="Disordered" evidence="1">
    <location>
        <begin position="602"/>
        <end position="624"/>
    </location>
</feature>
<feature type="domain" description="VWFD" evidence="4">
    <location>
        <begin position="457"/>
        <end position="644"/>
    </location>
</feature>
<feature type="region of interest" description="Disordered" evidence="1">
    <location>
        <begin position="645"/>
        <end position="666"/>
    </location>
</feature>
<dbReference type="PROSITE" id="PS51233">
    <property type="entry name" value="VWFD"/>
    <property type="match status" value="1"/>
</dbReference>
<feature type="region of interest" description="Disordered" evidence="1">
    <location>
        <begin position="706"/>
        <end position="735"/>
    </location>
</feature>
<feature type="region of interest" description="Disordered" evidence="1">
    <location>
        <begin position="286"/>
        <end position="305"/>
    </location>
</feature>
<evidence type="ECO:0000256" key="1">
    <source>
        <dbReference type="SAM" id="MobiDB-lite"/>
    </source>
</evidence>
<dbReference type="PANTHER" id="PTHR13802:SF52">
    <property type="entry name" value="MUCIN-4"/>
    <property type="match status" value="1"/>
</dbReference>
<sequence>MNPIVRCALVVAALFLASPAGPAHAQRPPGLDLTLSTQKPRYAPGEQVVLTATVTNRAHVPCQVAAVPDAALQLTAASVDGKELFPTFGRTTYELGLDAAVRGSLKVLAPGESVSFPVGGAPGWLSATSPLRGDGMTASWDVRAGGDYRVSALYRSPVPADSRCAAISGAATVGFAVGDEPPAGPPLWFWLAGGAGVVLLVALVVLVLRRGRGSAAVVLAVGVVAGLAAVDVRPASASTEIVGDADFVGAIHACFTTISETGPEFKKVIDDLRGPKTPKITIIPKKNPGRLGAATEKDPNDPGGSIIDIQPDEQLDYEPGVTRDSCASLYHELEHARITAEGQDEQTSNTWCGDTGLHKNEVMTMEAENRYRAARRAKAVAEGKPFAEQDPRTAKRTKHRSYVPPYDVVDVSMPSEDCKETSPPGSIRRALGCSVAPRAKVGAAPPFGARRAQSGGKCAVSDGDPHLTTFDGYGYDFQAVGEFVAARSASGDLEVQVRQSALLDDRTVSVNTAVAVEVGGDRVVFTLDGGVLAVAVNGTPAADLPGSVTRTPATAEYSGDAYTVRWPDGSVVDLEPIAPWGIRLSAGPAEPRRGTLSGLLGDFDGNRDDDLTPRGGTPLPQPPSFEQRYRQFGDSWRVTQPESLFDYAPGQDTTTFTDRSLPAGETVIPDDRRASATAACRLAGVRDLLEQCVLDTALTGQPVFAVSTAESESSRTTPPAPGGGPLRDGDTASGTGGKGVFDLELGDAAEFRLVGVTGQIFFQLIDPDGTAHRSTGSTLPGSNGFRVPRPGHHRLEVDGADGFTGDFSFRLVTLKFRKLTAKLDDRVTGTLDVPGRVDLYTFDPQGAEDVQLADPQQCEHFQSGVVPDVPEASVLAPATCAARCRCRWSTRTGRTCW</sequence>
<dbReference type="InterPro" id="IPR001846">
    <property type="entry name" value="VWF_type-D"/>
</dbReference>
<dbReference type="PANTHER" id="PTHR13802">
    <property type="entry name" value="MUCIN 4-RELATED"/>
    <property type="match status" value="1"/>
</dbReference>
<comment type="caution">
    <text evidence="5">The sequence shown here is derived from an EMBL/GenBank/DDBJ whole genome shotgun (WGS) entry which is preliminary data.</text>
</comment>
<dbReference type="OrthoDB" id="574668at2"/>
<reference evidence="5 6" key="1">
    <citation type="submission" date="2018-10" db="EMBL/GenBank/DDBJ databases">
        <title>Sequencing the genomes of 1000 actinobacteria strains.</title>
        <authorList>
            <person name="Klenk H.-P."/>
        </authorList>
    </citation>
    <scope>NUCLEOTIDE SEQUENCE [LARGE SCALE GENOMIC DNA]</scope>
    <source>
        <strain evidence="5 6">DSM 43911</strain>
    </source>
</reference>
<dbReference type="EMBL" id="RBXR01000001">
    <property type="protein sequence ID" value="RKT67688.1"/>
    <property type="molecule type" value="Genomic_DNA"/>
</dbReference>
<feature type="transmembrane region" description="Helical" evidence="2">
    <location>
        <begin position="215"/>
        <end position="232"/>
    </location>
</feature>
<gene>
    <name evidence="5" type="ORF">DFJ66_0864</name>
</gene>
<dbReference type="InterPro" id="IPR051495">
    <property type="entry name" value="Epithelial_Barrier/Signaling"/>
</dbReference>
<dbReference type="Pfam" id="PF00094">
    <property type="entry name" value="VWD"/>
    <property type="match status" value="1"/>
</dbReference>
<keyword evidence="2" id="KW-0472">Membrane</keyword>
<feature type="compositionally biased region" description="Polar residues" evidence="1">
    <location>
        <begin position="708"/>
        <end position="717"/>
    </location>
</feature>
<accession>A0A495X828</accession>
<evidence type="ECO:0000313" key="5">
    <source>
        <dbReference type="EMBL" id="RKT67688.1"/>
    </source>
</evidence>
<dbReference type="RefSeq" id="WP_121218162.1">
    <property type="nucleotide sequence ID" value="NZ_JBIUBA010000023.1"/>
</dbReference>
<protein>
    <submittedName>
        <fullName evidence="5">von Willebrand factor type D domain-containing protein</fullName>
    </submittedName>
</protein>
<evidence type="ECO:0000313" key="6">
    <source>
        <dbReference type="Proteomes" id="UP000272729"/>
    </source>
</evidence>
<feature type="transmembrane region" description="Helical" evidence="2">
    <location>
        <begin position="187"/>
        <end position="208"/>
    </location>
</feature>
<evidence type="ECO:0000256" key="2">
    <source>
        <dbReference type="SAM" id="Phobius"/>
    </source>
</evidence>
<organism evidence="5 6">
    <name type="scientific">Saccharothrix variisporea</name>
    <dbReference type="NCBI Taxonomy" id="543527"/>
    <lineage>
        <taxon>Bacteria</taxon>
        <taxon>Bacillati</taxon>
        <taxon>Actinomycetota</taxon>
        <taxon>Actinomycetes</taxon>
        <taxon>Pseudonocardiales</taxon>
        <taxon>Pseudonocardiaceae</taxon>
        <taxon>Saccharothrix</taxon>
    </lineage>
</organism>
<evidence type="ECO:0000256" key="3">
    <source>
        <dbReference type="SAM" id="SignalP"/>
    </source>
</evidence>
<feature type="chain" id="PRO_5019716017" evidence="3">
    <location>
        <begin position="26"/>
        <end position="897"/>
    </location>
</feature>
<dbReference type="Proteomes" id="UP000272729">
    <property type="component" value="Unassembled WGS sequence"/>
</dbReference>
<dbReference type="AlphaFoldDB" id="A0A495X828"/>
<dbReference type="SMART" id="SM00216">
    <property type="entry name" value="VWD"/>
    <property type="match status" value="1"/>
</dbReference>
<feature type="signal peptide" evidence="3">
    <location>
        <begin position="1"/>
        <end position="25"/>
    </location>
</feature>
<keyword evidence="3" id="KW-0732">Signal</keyword>
<evidence type="ECO:0000259" key="4">
    <source>
        <dbReference type="PROSITE" id="PS51233"/>
    </source>
</evidence>